<dbReference type="PANTHER" id="PTHR10590">
    <property type="entry name" value="SODIUM/NUCLEOSIDE COTRANSPORTER"/>
    <property type="match status" value="1"/>
</dbReference>
<accession>A0A944M823</accession>
<feature type="domain" description="Concentrative nucleoside transporter C-terminal" evidence="9">
    <location>
        <begin position="206"/>
        <end position="409"/>
    </location>
</feature>
<reference evidence="11 12" key="1">
    <citation type="submission" date="2021-05" db="EMBL/GenBank/DDBJ databases">
        <title>Genetic and Functional Diversity in Clade A Lucinid endosymbionts from the Bahamas.</title>
        <authorList>
            <person name="Giani N.M."/>
            <person name="Engel A.S."/>
            <person name="Campbell B.J."/>
        </authorList>
    </citation>
    <scope>NUCLEOTIDE SEQUENCE [LARGE SCALE GENOMIC DNA]</scope>
    <source>
        <strain evidence="11">LUC16012Gg_MoonRockCtena</strain>
    </source>
</reference>
<feature type="domain" description="Concentrative nucleoside transporter N-terminal" evidence="8">
    <location>
        <begin position="6"/>
        <end position="79"/>
    </location>
</feature>
<gene>
    <name evidence="11" type="ORF">KME65_08045</name>
</gene>
<proteinExistence type="inferred from homology"/>
<feature type="transmembrane region" description="Helical" evidence="7">
    <location>
        <begin position="394"/>
        <end position="411"/>
    </location>
</feature>
<keyword evidence="5 7" id="KW-1133">Transmembrane helix</keyword>
<dbReference type="GO" id="GO:0015293">
    <property type="term" value="F:symporter activity"/>
    <property type="evidence" value="ECO:0007669"/>
    <property type="project" value="TreeGrafter"/>
</dbReference>
<dbReference type="InterPro" id="IPR011657">
    <property type="entry name" value="CNT_C_dom"/>
</dbReference>
<feature type="transmembrane region" description="Helical" evidence="7">
    <location>
        <begin position="260"/>
        <end position="278"/>
    </location>
</feature>
<evidence type="ECO:0000256" key="4">
    <source>
        <dbReference type="ARBA" id="ARBA00022692"/>
    </source>
</evidence>
<feature type="transmembrane region" description="Helical" evidence="7">
    <location>
        <begin position="34"/>
        <end position="55"/>
    </location>
</feature>
<dbReference type="GO" id="GO:0005337">
    <property type="term" value="F:nucleoside transmembrane transporter activity"/>
    <property type="evidence" value="ECO:0007669"/>
    <property type="project" value="InterPro"/>
</dbReference>
<dbReference type="Proteomes" id="UP000770889">
    <property type="component" value="Unassembled WGS sequence"/>
</dbReference>
<dbReference type="Pfam" id="PF01773">
    <property type="entry name" value="Nucleos_tra2_N"/>
    <property type="match status" value="1"/>
</dbReference>
<evidence type="ECO:0000256" key="1">
    <source>
        <dbReference type="ARBA" id="ARBA00004651"/>
    </source>
</evidence>
<evidence type="ECO:0000259" key="8">
    <source>
        <dbReference type="Pfam" id="PF01773"/>
    </source>
</evidence>
<feature type="transmembrane region" description="Helical" evidence="7">
    <location>
        <begin position="138"/>
        <end position="161"/>
    </location>
</feature>
<evidence type="ECO:0000313" key="12">
    <source>
        <dbReference type="Proteomes" id="UP000770889"/>
    </source>
</evidence>
<evidence type="ECO:0000256" key="2">
    <source>
        <dbReference type="ARBA" id="ARBA00009033"/>
    </source>
</evidence>
<name>A0A944M823_9GAMM</name>
<feature type="domain" description="Nucleoside transporter/FeoB GTPase Gate" evidence="10">
    <location>
        <begin position="98"/>
        <end position="196"/>
    </location>
</feature>
<dbReference type="InterPro" id="IPR008276">
    <property type="entry name" value="C_nuclsd_transpt"/>
</dbReference>
<feature type="transmembrane region" description="Helical" evidence="7">
    <location>
        <begin position="97"/>
        <end position="118"/>
    </location>
</feature>
<protein>
    <submittedName>
        <fullName evidence="11">Nucleoside:proton symporter</fullName>
    </submittedName>
</protein>
<feature type="transmembrane region" description="Helical" evidence="7">
    <location>
        <begin position="173"/>
        <end position="193"/>
    </location>
</feature>
<evidence type="ECO:0000256" key="3">
    <source>
        <dbReference type="ARBA" id="ARBA00022475"/>
    </source>
</evidence>
<dbReference type="EMBL" id="JAHHGM010000006">
    <property type="protein sequence ID" value="MBT2988903.1"/>
    <property type="molecule type" value="Genomic_DNA"/>
</dbReference>
<sequence length="412" mass="43676">MFQGVLGLVLIPLLAWLISENRQAFNWRVPVAGLALQLVIALLLLKLSLFQALFIQLNQILLLVQQATEAGTSFVFGYLGGAESPFLESDSGSSFILAFRALPLVLVISALSALLFYWRVLPLVVELFSWLLRKSLGVSGALGLGAAANVFVGMVESPLLIRPYLGRLTRSELFSLMTLGMATIAGTVLVLYASLLEGVIANPIGHLLTASLISAPAAIMISRLMVPETQTGTAGELTDSETASSSMEAITNGTVEGLKLLANIVAMLLVLVALVSLLNQLLGLLPNIQEQPLSLQRILGWLMAPLAWVMGIPWSEAVTAGSLLGTKTVLNELLAYLDLARLPGEALGERSRLILTYALCGFANFGSLGIMLGGLDAMVPERRSEIVGLGMKSIVAGTLATLLTGTVAGLVW</sequence>
<dbReference type="PANTHER" id="PTHR10590:SF4">
    <property type="entry name" value="SOLUTE CARRIER FAMILY 28 MEMBER 3"/>
    <property type="match status" value="1"/>
</dbReference>
<dbReference type="GO" id="GO:0005886">
    <property type="term" value="C:plasma membrane"/>
    <property type="evidence" value="ECO:0007669"/>
    <property type="project" value="UniProtKB-SubCell"/>
</dbReference>
<evidence type="ECO:0000259" key="10">
    <source>
        <dbReference type="Pfam" id="PF07670"/>
    </source>
</evidence>
<evidence type="ECO:0000259" key="9">
    <source>
        <dbReference type="Pfam" id="PF07662"/>
    </source>
</evidence>
<feature type="transmembrane region" description="Helical" evidence="7">
    <location>
        <begin position="199"/>
        <end position="221"/>
    </location>
</feature>
<comment type="subcellular location">
    <subcellularLocation>
        <location evidence="1">Cell membrane</location>
        <topology evidence="1">Multi-pass membrane protein</topology>
    </subcellularLocation>
</comment>
<dbReference type="Pfam" id="PF07662">
    <property type="entry name" value="Nucleos_tra2_C"/>
    <property type="match status" value="1"/>
</dbReference>
<comment type="caution">
    <text evidence="11">The sequence shown here is derived from an EMBL/GenBank/DDBJ whole genome shotgun (WGS) entry which is preliminary data.</text>
</comment>
<feature type="transmembrane region" description="Helical" evidence="7">
    <location>
        <begin position="354"/>
        <end position="374"/>
    </location>
</feature>
<evidence type="ECO:0000256" key="6">
    <source>
        <dbReference type="ARBA" id="ARBA00023136"/>
    </source>
</evidence>
<evidence type="ECO:0000256" key="5">
    <source>
        <dbReference type="ARBA" id="ARBA00022989"/>
    </source>
</evidence>
<keyword evidence="3" id="KW-1003">Cell membrane</keyword>
<feature type="transmembrane region" description="Helical" evidence="7">
    <location>
        <begin position="298"/>
        <end position="315"/>
    </location>
</feature>
<comment type="similarity">
    <text evidence="2">Belongs to the concentrative nucleoside transporter (CNT) (TC 2.A.41) family.</text>
</comment>
<evidence type="ECO:0000256" key="7">
    <source>
        <dbReference type="SAM" id="Phobius"/>
    </source>
</evidence>
<dbReference type="InterPro" id="IPR011642">
    <property type="entry name" value="Gate_dom"/>
</dbReference>
<keyword evidence="4 7" id="KW-0812">Transmembrane</keyword>
<dbReference type="Pfam" id="PF07670">
    <property type="entry name" value="Gate"/>
    <property type="match status" value="1"/>
</dbReference>
<dbReference type="InterPro" id="IPR002668">
    <property type="entry name" value="CNT_N_dom"/>
</dbReference>
<keyword evidence="6 7" id="KW-0472">Membrane</keyword>
<evidence type="ECO:0000313" key="11">
    <source>
        <dbReference type="EMBL" id="MBT2988903.1"/>
    </source>
</evidence>
<organism evidence="11 12">
    <name type="scientific">Candidatus Thiodiazotropha taylori</name>
    <dbReference type="NCBI Taxonomy" id="2792791"/>
    <lineage>
        <taxon>Bacteria</taxon>
        <taxon>Pseudomonadati</taxon>
        <taxon>Pseudomonadota</taxon>
        <taxon>Gammaproteobacteria</taxon>
        <taxon>Chromatiales</taxon>
        <taxon>Sedimenticolaceae</taxon>
        <taxon>Candidatus Thiodiazotropha</taxon>
    </lineage>
</organism>
<dbReference type="AlphaFoldDB" id="A0A944M823"/>